<keyword evidence="3" id="KW-0547">Nucleotide-binding</keyword>
<protein>
    <submittedName>
        <fullName evidence="9">Unannotated protein</fullName>
    </submittedName>
</protein>
<comment type="similarity">
    <text evidence="1">Belongs to the TRAFAC class translation factor GTPase superfamily. Classic translation factor GTPase family. IF-2 subfamily.</text>
</comment>
<dbReference type="PANTHER" id="PTHR43381:SF5">
    <property type="entry name" value="TR-TYPE G DOMAIN-CONTAINING PROTEIN"/>
    <property type="match status" value="1"/>
</dbReference>
<dbReference type="FunFam" id="3.40.50.300:FF:000019">
    <property type="entry name" value="Translation initiation factor IF-2"/>
    <property type="match status" value="1"/>
</dbReference>
<dbReference type="Gene3D" id="3.40.50.300">
    <property type="entry name" value="P-loop containing nucleotide triphosphate hydrolases"/>
    <property type="match status" value="1"/>
</dbReference>
<dbReference type="Pfam" id="PF00009">
    <property type="entry name" value="GTP_EFTU"/>
    <property type="match status" value="1"/>
</dbReference>
<dbReference type="InterPro" id="IPR036925">
    <property type="entry name" value="TIF_IF2_dom3_sf"/>
</dbReference>
<proteinExistence type="inferred from homology"/>
<dbReference type="AlphaFoldDB" id="A0A6J6VT55"/>
<dbReference type="PROSITE" id="PS01176">
    <property type="entry name" value="IF2"/>
    <property type="match status" value="1"/>
</dbReference>
<dbReference type="FunFam" id="3.40.50.10050:FF:000001">
    <property type="entry name" value="Translation initiation factor IF-2"/>
    <property type="match status" value="1"/>
</dbReference>
<feature type="compositionally biased region" description="Low complexity" evidence="7">
    <location>
        <begin position="74"/>
        <end position="106"/>
    </location>
</feature>
<dbReference type="InterPro" id="IPR005225">
    <property type="entry name" value="Small_GTP-bd"/>
</dbReference>
<evidence type="ECO:0000256" key="6">
    <source>
        <dbReference type="ARBA" id="ARBA00025162"/>
    </source>
</evidence>
<evidence type="ECO:0000256" key="7">
    <source>
        <dbReference type="SAM" id="MobiDB-lite"/>
    </source>
</evidence>
<accession>A0A6J6VT55</accession>
<evidence type="ECO:0000256" key="1">
    <source>
        <dbReference type="ARBA" id="ARBA00007733"/>
    </source>
</evidence>
<dbReference type="InterPro" id="IPR044145">
    <property type="entry name" value="IF2_II"/>
</dbReference>
<evidence type="ECO:0000256" key="3">
    <source>
        <dbReference type="ARBA" id="ARBA00022741"/>
    </source>
</evidence>
<dbReference type="Pfam" id="PF11987">
    <property type="entry name" value="IF-2"/>
    <property type="match status" value="1"/>
</dbReference>
<evidence type="ECO:0000259" key="8">
    <source>
        <dbReference type="PROSITE" id="PS51722"/>
    </source>
</evidence>
<dbReference type="SUPFAM" id="SSF50447">
    <property type="entry name" value="Translation proteins"/>
    <property type="match status" value="2"/>
</dbReference>
<dbReference type="NCBIfam" id="TIGR00231">
    <property type="entry name" value="small_GTP"/>
    <property type="match status" value="1"/>
</dbReference>
<dbReference type="InterPro" id="IPR000795">
    <property type="entry name" value="T_Tr_GTP-bd_dom"/>
</dbReference>
<sequence>MAAKKIRVHELAKELGLTNKELQDLASRMGVDAKSASSSIEDAQADRMRRRADDEGIRRDDQPEDPKAKKAPVAKKAPAKTTAEPTPEVVDTPAAPVAEQPVVEAPTQERTPVAPEAAVEVPTEDVPQVIRTRTAAPKPVAKTVSPEGPTTVAPTRRPNPGQAPTSATGRPIPPPPGGGRPPTSSTGRPIPPPPGGRPGARPAGPGGRPAFAPRPGGARPGASVGGRPVGGGSRPGGPGGPGGAGGGFGGARPGAPAGGPGRGGPGGRGPGGPRGSQRKSKARRSSKVEDFEPTQITSYIPSTAPVPTGEIIVERRSTAKDLGPKVNRTATDIIRFLFLQGEMVTASQGLTDDMIELYAAEIGAEVRLVDPGEEQEAALLAKFFDDDEDDEKYDAVPRSPVVTVMGHVDHGKTSLLDRIRNTNVIAGEAGGITQHIGAYQVEWKGKSIAFLDTPGHEAFTSMRARGAKVTDIVILVVAADDGVMPQTIEAINHAKAAEVPIIVAVNKIDRPDANPDRVLQQIAEHGLVPEKWGGDTICVEVSALQGLGVDDLLEQVLLIAEVGELTARTEGPAVGSVLEANLEVGRGPVATVMVQKGQLKLGDAIVAGAAWGKVKAMIDDKGRQIKVAGPSTPVQVLGFSEPPHAGDEMRVAQDQAHARTLGEARAQRIRITGHIPLASTGARLEDLFEAIQRGETATLNVVLKSDVQGSLEACTESLRKLEREDVKLVIVHRGVGGITENDVQLASASSATIIGFNVRPDRRSREMAEREGVQIRTYEIIYKLIEEIQAAMLGLLAPEFEEVVTGEAEVREIFRVPKLGAIAGCYVREGVITRGSKVRFLREGAIIWKGSITSLRRFKDDAREVQSGFECGIGLSDYQDLKDGDIIETFEEREIPRTA</sequence>
<dbReference type="Gene3D" id="1.10.10.2480">
    <property type="match status" value="1"/>
</dbReference>
<dbReference type="InterPro" id="IPR023115">
    <property type="entry name" value="TIF_IF2_dom3"/>
</dbReference>
<evidence type="ECO:0000256" key="5">
    <source>
        <dbReference type="ARBA" id="ARBA00023134"/>
    </source>
</evidence>
<organism evidence="9">
    <name type="scientific">freshwater metagenome</name>
    <dbReference type="NCBI Taxonomy" id="449393"/>
    <lineage>
        <taxon>unclassified sequences</taxon>
        <taxon>metagenomes</taxon>
        <taxon>ecological metagenomes</taxon>
    </lineage>
</organism>
<feature type="domain" description="Tr-type G" evidence="8">
    <location>
        <begin position="397"/>
        <end position="566"/>
    </location>
</feature>
<dbReference type="CDD" id="cd03702">
    <property type="entry name" value="IF2_mtIF2_II"/>
    <property type="match status" value="1"/>
</dbReference>
<dbReference type="FunFam" id="2.40.30.10:FF:000008">
    <property type="entry name" value="Translation initiation factor IF-2"/>
    <property type="match status" value="1"/>
</dbReference>
<dbReference type="GO" id="GO:0005525">
    <property type="term" value="F:GTP binding"/>
    <property type="evidence" value="ECO:0007669"/>
    <property type="project" value="UniProtKB-KW"/>
</dbReference>
<dbReference type="PROSITE" id="PS51722">
    <property type="entry name" value="G_TR_2"/>
    <property type="match status" value="1"/>
</dbReference>
<reference evidence="9" key="1">
    <citation type="submission" date="2020-05" db="EMBL/GenBank/DDBJ databases">
        <authorList>
            <person name="Chiriac C."/>
            <person name="Salcher M."/>
            <person name="Ghai R."/>
            <person name="Kavagutti S V."/>
        </authorList>
    </citation>
    <scope>NUCLEOTIDE SEQUENCE</scope>
</reference>
<dbReference type="GO" id="GO:0003924">
    <property type="term" value="F:GTPase activity"/>
    <property type="evidence" value="ECO:0007669"/>
    <property type="project" value="InterPro"/>
</dbReference>
<dbReference type="NCBIfam" id="TIGR00487">
    <property type="entry name" value="IF-2"/>
    <property type="match status" value="1"/>
</dbReference>
<dbReference type="InterPro" id="IPR015760">
    <property type="entry name" value="TIF_IF2"/>
</dbReference>
<dbReference type="Pfam" id="PF22042">
    <property type="entry name" value="EF-G_D2"/>
    <property type="match status" value="1"/>
</dbReference>
<evidence type="ECO:0000256" key="4">
    <source>
        <dbReference type="ARBA" id="ARBA00022917"/>
    </source>
</evidence>
<dbReference type="InterPro" id="IPR053905">
    <property type="entry name" value="EF-G-like_DII"/>
</dbReference>
<dbReference type="GO" id="GO:0003743">
    <property type="term" value="F:translation initiation factor activity"/>
    <property type="evidence" value="ECO:0007669"/>
    <property type="project" value="UniProtKB-KW"/>
</dbReference>
<dbReference type="InterPro" id="IPR000178">
    <property type="entry name" value="TF_IF2_bacterial-like"/>
</dbReference>
<feature type="compositionally biased region" description="Basic and acidic residues" evidence="7">
    <location>
        <begin position="44"/>
        <end position="68"/>
    </location>
</feature>
<feature type="region of interest" description="Disordered" evidence="7">
    <location>
        <begin position="28"/>
        <end position="303"/>
    </location>
</feature>
<dbReference type="InterPro" id="IPR006847">
    <property type="entry name" value="IF2_N"/>
</dbReference>
<dbReference type="EMBL" id="CAFAAB010000003">
    <property type="protein sequence ID" value="CAB4773727.1"/>
    <property type="molecule type" value="Genomic_DNA"/>
</dbReference>
<evidence type="ECO:0000313" key="9">
    <source>
        <dbReference type="EMBL" id="CAB4773727.1"/>
    </source>
</evidence>
<feature type="compositionally biased region" description="Low complexity" evidence="7">
    <location>
        <begin position="199"/>
        <end position="222"/>
    </location>
</feature>
<dbReference type="GO" id="GO:0005829">
    <property type="term" value="C:cytosol"/>
    <property type="evidence" value="ECO:0007669"/>
    <property type="project" value="TreeGrafter"/>
</dbReference>
<dbReference type="CDD" id="cd03692">
    <property type="entry name" value="mtIF2_IVc"/>
    <property type="match status" value="1"/>
</dbReference>
<dbReference type="Pfam" id="PF04760">
    <property type="entry name" value="IF2_N"/>
    <property type="match status" value="1"/>
</dbReference>
<dbReference type="PANTHER" id="PTHR43381">
    <property type="entry name" value="TRANSLATION INITIATION FACTOR IF-2-RELATED"/>
    <property type="match status" value="1"/>
</dbReference>
<dbReference type="CDD" id="cd01887">
    <property type="entry name" value="IF2_eIF5B"/>
    <property type="match status" value="1"/>
</dbReference>
<keyword evidence="2" id="KW-0396">Initiation factor</keyword>
<dbReference type="SUPFAM" id="SSF52540">
    <property type="entry name" value="P-loop containing nucleoside triphosphate hydrolases"/>
    <property type="match status" value="1"/>
</dbReference>
<feature type="compositionally biased region" description="Basic residues" evidence="7">
    <location>
        <begin position="276"/>
        <end position="285"/>
    </location>
</feature>
<dbReference type="InterPro" id="IPR027417">
    <property type="entry name" value="P-loop_NTPase"/>
</dbReference>
<comment type="function">
    <text evidence="6">One of the essential components for the initiation of protein synthesis. Protects formylmethionyl-tRNA from spontaneous hydrolysis and promotes its binding to the 30S ribosomal subunits. Also involved in the hydrolysis of GTP during the formation of the 70S ribosomal complex.</text>
</comment>
<evidence type="ECO:0000256" key="2">
    <source>
        <dbReference type="ARBA" id="ARBA00022540"/>
    </source>
</evidence>
<keyword evidence="4" id="KW-0648">Protein biosynthesis</keyword>
<dbReference type="HAMAP" id="MF_00100_B">
    <property type="entry name" value="IF_2_B"/>
    <property type="match status" value="1"/>
</dbReference>
<keyword evidence="5" id="KW-0342">GTP-binding</keyword>
<feature type="compositionally biased region" description="Gly residues" evidence="7">
    <location>
        <begin position="223"/>
        <end position="274"/>
    </location>
</feature>
<gene>
    <name evidence="9" type="ORF">UFOPK2958_00064</name>
</gene>
<dbReference type="SUPFAM" id="SSF52156">
    <property type="entry name" value="Initiation factor IF2/eIF5b, domain 3"/>
    <property type="match status" value="1"/>
</dbReference>
<dbReference type="InterPro" id="IPR009000">
    <property type="entry name" value="Transl_B-barrel_sf"/>
</dbReference>
<dbReference type="Gene3D" id="3.40.50.10050">
    <property type="entry name" value="Translation initiation factor IF- 2, domain 3"/>
    <property type="match status" value="1"/>
</dbReference>
<dbReference type="FunFam" id="2.40.30.10:FF:000054">
    <property type="entry name" value="Translation initiation factor IF-2"/>
    <property type="match status" value="1"/>
</dbReference>
<name>A0A6J6VT55_9ZZZZ</name>
<dbReference type="Gene3D" id="2.40.30.10">
    <property type="entry name" value="Translation factors"/>
    <property type="match status" value="2"/>
</dbReference>